<dbReference type="PANTHER" id="PTHR10707:SF13">
    <property type="entry name" value="CYTOCHROME C OXIDASE SUBUNIT 4"/>
    <property type="match status" value="1"/>
</dbReference>
<comment type="function">
    <text evidence="10">Component of the cytochrome c oxidase, the last enzyme in the mitochondrial electron transport chain which drives oxidative phosphorylation.</text>
</comment>
<evidence type="ECO:0000256" key="4">
    <source>
        <dbReference type="ARBA" id="ARBA00011485"/>
    </source>
</evidence>
<reference evidence="11" key="3">
    <citation type="submission" date="2025-09" db="UniProtKB">
        <authorList>
            <consortium name="Ensembl"/>
        </authorList>
    </citation>
    <scope>IDENTIFICATION</scope>
</reference>
<dbReference type="Pfam" id="PF02936">
    <property type="entry name" value="COX4"/>
    <property type="match status" value="1"/>
</dbReference>
<dbReference type="Proteomes" id="UP000694397">
    <property type="component" value="Chromosome 19"/>
</dbReference>
<evidence type="ECO:0000256" key="7">
    <source>
        <dbReference type="ARBA" id="ARBA00022989"/>
    </source>
</evidence>
<comment type="subcellular location">
    <subcellularLocation>
        <location evidence="1 10">Mitochondrion inner membrane</location>
        <topology evidence="1 10">Single-pass membrane protein</topology>
    </subcellularLocation>
</comment>
<dbReference type="PANTHER" id="PTHR10707">
    <property type="entry name" value="CYTOCHROME C OXIDASE SUBUNIT IV"/>
    <property type="match status" value="1"/>
</dbReference>
<dbReference type="CDD" id="cd00922">
    <property type="entry name" value="Cyt_c_Oxidase_IV"/>
    <property type="match status" value="1"/>
</dbReference>
<dbReference type="FunFam" id="1.10.442.10:FF:000001">
    <property type="entry name" value="Cytochrome c oxidase subunit 4 isoform 1"/>
    <property type="match status" value="1"/>
</dbReference>
<dbReference type="KEGG" id="sfm:108931585"/>
<organism evidence="11 12">
    <name type="scientific">Scleropages formosus</name>
    <name type="common">Asian bonytongue</name>
    <name type="synonym">Osteoglossum formosum</name>
    <dbReference type="NCBI Taxonomy" id="113540"/>
    <lineage>
        <taxon>Eukaryota</taxon>
        <taxon>Metazoa</taxon>
        <taxon>Chordata</taxon>
        <taxon>Craniata</taxon>
        <taxon>Vertebrata</taxon>
        <taxon>Euteleostomi</taxon>
        <taxon>Actinopterygii</taxon>
        <taxon>Neopterygii</taxon>
        <taxon>Teleostei</taxon>
        <taxon>Osteoglossocephala</taxon>
        <taxon>Osteoglossomorpha</taxon>
        <taxon>Osteoglossiformes</taxon>
        <taxon>Osteoglossidae</taxon>
        <taxon>Scleropages</taxon>
    </lineage>
</organism>
<dbReference type="UniPathway" id="UPA00705"/>
<keyword evidence="12" id="KW-1185">Reference proteome</keyword>
<dbReference type="GO" id="GO:0005743">
    <property type="term" value="C:mitochondrial inner membrane"/>
    <property type="evidence" value="ECO:0007669"/>
    <property type="project" value="UniProtKB-SubCell"/>
</dbReference>
<dbReference type="Gene3D" id="1.10.442.10">
    <property type="entry name" value="Cytochrome c oxidase subunit IV"/>
    <property type="match status" value="1"/>
</dbReference>
<sequence length="175" mass="20419">MLASQAAVRGLQRSLWRALSTARCVQAAHGKDVSADVLDCSQPQYCNRPDTPLPDIPFVRNLTADQMKLKEKEKGPWTKLTMEEKLALYRLSHELTYAEMRKGTNEWKTVVGVILYFMGFTGLVVWWQRVYVYGDVPQTFSEDWVEKQTKRMLDMRTNPIQGISTHWDYDKKQWK</sequence>
<evidence type="ECO:0000256" key="6">
    <source>
        <dbReference type="ARBA" id="ARBA00022792"/>
    </source>
</evidence>
<keyword evidence="7 10" id="KW-1133">Transmembrane helix</keyword>
<dbReference type="InterPro" id="IPR013288">
    <property type="entry name" value="Cyt_c_oxidase_su4"/>
</dbReference>
<dbReference type="PRINTS" id="PR01873">
    <property type="entry name" value="CYTCOXIDASE4"/>
</dbReference>
<evidence type="ECO:0000256" key="3">
    <source>
        <dbReference type="ARBA" id="ARBA00008135"/>
    </source>
</evidence>
<dbReference type="OrthoDB" id="186013at2759"/>
<keyword evidence="8 10" id="KW-0496">Mitochondrion</keyword>
<comment type="subunit">
    <text evidence="4">Component of the cytochrome c oxidase (complex IV, CIV), a multisubunit enzyme composed of 14 subunits. The complex is composed of a catalytic core of 3 subunits MT-CO1, MT-CO2 and MT-CO3, encoded in the mitochondrial DNA, and 11 supernumerary subunits COX4I, COX5A, COX5B, COX6A, COX6B, COX6C, COX7A, COX7B, COX7C, COX8 and NDUFA4, which are encoded in the nuclear genome. The complex exists as a monomer or a dimer and forms supercomplexes (SCs) in the inner mitochondrial membrane with NADH-ubiquinone oxidoreductase (complex I, CI) and ubiquinol-cytochrome c oxidoreductase (cytochrome b-c1 complex, complex III, CIII), resulting in different assemblies (supercomplex SCI(1)III(2)IV(1) and megacomplex MCI(2)III(2)IV(2)).</text>
</comment>
<protein>
    <recommendedName>
        <fullName evidence="10">Cytochrome c oxidase subunit 4</fullName>
    </recommendedName>
</protein>
<evidence type="ECO:0000256" key="5">
    <source>
        <dbReference type="ARBA" id="ARBA00022692"/>
    </source>
</evidence>
<keyword evidence="5 10" id="KW-0812">Transmembrane</keyword>
<comment type="pathway">
    <text evidence="2 10">Energy metabolism; oxidative phosphorylation.</text>
</comment>
<evidence type="ECO:0000256" key="1">
    <source>
        <dbReference type="ARBA" id="ARBA00004434"/>
    </source>
</evidence>
<keyword evidence="9 10" id="KW-0472">Membrane</keyword>
<name>A0A8C9TLX3_SCLFO</name>
<reference evidence="11" key="2">
    <citation type="submission" date="2025-08" db="UniProtKB">
        <authorList>
            <consortium name="Ensembl"/>
        </authorList>
    </citation>
    <scope>IDENTIFICATION</scope>
</reference>
<evidence type="ECO:0000256" key="8">
    <source>
        <dbReference type="ARBA" id="ARBA00023128"/>
    </source>
</evidence>
<dbReference type="GeneTree" id="ENSGT00390000002407"/>
<dbReference type="AlphaFoldDB" id="A0A8C9TLX3"/>
<dbReference type="CTD" id="402880"/>
<gene>
    <name evidence="11" type="primary">LOC108931585</name>
</gene>
<comment type="similarity">
    <text evidence="3 10">Belongs to the cytochrome c oxidase IV family.</text>
</comment>
<proteinExistence type="inferred from homology"/>
<accession>A0A8C9TLX3</accession>
<evidence type="ECO:0000313" key="11">
    <source>
        <dbReference type="Ensembl" id="ENSSFOP00015049739.1"/>
    </source>
</evidence>
<dbReference type="GO" id="GO:0045277">
    <property type="term" value="C:respiratory chain complex IV"/>
    <property type="evidence" value="ECO:0007669"/>
    <property type="project" value="InterPro"/>
</dbReference>
<reference evidence="11 12" key="1">
    <citation type="submission" date="2019-04" db="EMBL/GenBank/DDBJ databases">
        <authorList>
            <consortium name="Wellcome Sanger Institute Data Sharing"/>
        </authorList>
    </citation>
    <scope>NUCLEOTIDE SEQUENCE [LARGE SCALE GENOMIC DNA]</scope>
</reference>
<evidence type="ECO:0000256" key="9">
    <source>
        <dbReference type="ARBA" id="ARBA00023136"/>
    </source>
</evidence>
<evidence type="ECO:0000313" key="12">
    <source>
        <dbReference type="Proteomes" id="UP000694397"/>
    </source>
</evidence>
<evidence type="ECO:0000256" key="10">
    <source>
        <dbReference type="RuleBase" id="RU367145"/>
    </source>
</evidence>
<evidence type="ECO:0000256" key="2">
    <source>
        <dbReference type="ARBA" id="ARBA00004673"/>
    </source>
</evidence>
<dbReference type="SUPFAM" id="SSF81406">
    <property type="entry name" value="Mitochondrial cytochrome c oxidase subunit IV"/>
    <property type="match status" value="1"/>
</dbReference>
<dbReference type="InterPro" id="IPR036639">
    <property type="entry name" value="Cyt_c_oxidase_su4_sf"/>
</dbReference>
<dbReference type="GO" id="GO:0006123">
    <property type="term" value="P:mitochondrial electron transport, cytochrome c to oxygen"/>
    <property type="evidence" value="ECO:0007669"/>
    <property type="project" value="InterPro"/>
</dbReference>
<feature type="transmembrane region" description="Helical" evidence="10">
    <location>
        <begin position="109"/>
        <end position="127"/>
    </location>
</feature>
<dbReference type="Ensembl" id="ENSSFOT00015054159.1">
    <property type="protein sequence ID" value="ENSSFOP00015049739.1"/>
    <property type="gene ID" value="ENSSFOG00015033082.1"/>
</dbReference>
<keyword evidence="6 10" id="KW-0999">Mitochondrion inner membrane</keyword>
<dbReference type="InterPro" id="IPR004203">
    <property type="entry name" value="Cyt_c_oxidase_su4_fam"/>
</dbReference>